<dbReference type="GO" id="GO:0016853">
    <property type="term" value="F:isomerase activity"/>
    <property type="evidence" value="ECO:0007669"/>
    <property type="project" value="UniProtKB-KW"/>
</dbReference>
<keyword evidence="1" id="KW-0413">Isomerase</keyword>
<protein>
    <submittedName>
        <fullName evidence="1">N-(5'-phosphoribosyl)anthranilate isomerase</fullName>
    </submittedName>
</protein>
<sequence length="75" mass="8707">MEKMTQAHKDRWLQAIFSAKTVERGGVVRRSVAWVEREIGSEMLIAEVRRRGFHMLETGGQYLIVCNRGQVRMIC</sequence>
<keyword evidence="2" id="KW-1185">Reference proteome</keyword>
<reference evidence="1 2" key="1">
    <citation type="submission" date="2019-03" db="EMBL/GenBank/DDBJ databases">
        <title>Primorskyibacter sp. SS33 isolated from sediments.</title>
        <authorList>
            <person name="Xunke S."/>
        </authorList>
    </citation>
    <scope>NUCLEOTIDE SEQUENCE [LARGE SCALE GENOMIC DNA]</scope>
    <source>
        <strain evidence="1 2">SS33</strain>
    </source>
</reference>
<accession>A0A4R6AHP3</accession>
<dbReference type="Proteomes" id="UP000295701">
    <property type="component" value="Unassembled WGS sequence"/>
</dbReference>
<dbReference type="OrthoDB" id="7867818at2"/>
<name>A0A4R6AHP3_9RHOB</name>
<evidence type="ECO:0000313" key="2">
    <source>
        <dbReference type="Proteomes" id="UP000295701"/>
    </source>
</evidence>
<organism evidence="1 2">
    <name type="scientific">Palleronia sediminis</name>
    <dbReference type="NCBI Taxonomy" id="2547833"/>
    <lineage>
        <taxon>Bacteria</taxon>
        <taxon>Pseudomonadati</taxon>
        <taxon>Pseudomonadota</taxon>
        <taxon>Alphaproteobacteria</taxon>
        <taxon>Rhodobacterales</taxon>
        <taxon>Roseobacteraceae</taxon>
        <taxon>Palleronia</taxon>
    </lineage>
</organism>
<evidence type="ECO:0000313" key="1">
    <source>
        <dbReference type="EMBL" id="TDL83731.1"/>
    </source>
</evidence>
<proteinExistence type="predicted"/>
<comment type="caution">
    <text evidence="1">The sequence shown here is derived from an EMBL/GenBank/DDBJ whole genome shotgun (WGS) entry which is preliminary data.</text>
</comment>
<dbReference type="EMBL" id="SNAA01000002">
    <property type="protein sequence ID" value="TDL83731.1"/>
    <property type="molecule type" value="Genomic_DNA"/>
</dbReference>
<dbReference type="RefSeq" id="WP_133395683.1">
    <property type="nucleotide sequence ID" value="NZ_SNAA01000002.1"/>
</dbReference>
<dbReference type="AlphaFoldDB" id="A0A4R6AHP3"/>
<gene>
    <name evidence="1" type="ORF">E2L08_03590</name>
</gene>